<feature type="compositionally biased region" description="Pro residues" evidence="1">
    <location>
        <begin position="575"/>
        <end position="584"/>
    </location>
</feature>
<feature type="transmembrane region" description="Helical" evidence="2">
    <location>
        <begin position="274"/>
        <end position="297"/>
    </location>
</feature>
<protein>
    <submittedName>
        <fullName evidence="3">Capsular associated protein</fullName>
    </submittedName>
</protein>
<feature type="transmembrane region" description="Helical" evidence="2">
    <location>
        <begin position="158"/>
        <end position="179"/>
    </location>
</feature>
<keyword evidence="2" id="KW-0812">Transmembrane</keyword>
<proteinExistence type="predicted"/>
<accession>A0AAD9YHN5</accession>
<feature type="compositionally biased region" description="Low complexity" evidence="1">
    <location>
        <begin position="606"/>
        <end position="617"/>
    </location>
</feature>
<dbReference type="InterPro" id="IPR051091">
    <property type="entry name" value="O-Glucosyltr/Glycosyltrsf_90"/>
</dbReference>
<dbReference type="PANTHER" id="PTHR12203">
    <property type="entry name" value="KDEL LYS-ASP-GLU-LEU CONTAINING - RELATED"/>
    <property type="match status" value="1"/>
</dbReference>
<feature type="region of interest" description="Disordered" evidence="1">
    <location>
        <begin position="559"/>
        <end position="629"/>
    </location>
</feature>
<keyword evidence="2" id="KW-0472">Membrane</keyword>
<feature type="transmembrane region" description="Helical" evidence="2">
    <location>
        <begin position="304"/>
        <end position="322"/>
    </location>
</feature>
<feature type="transmembrane region" description="Helical" evidence="2">
    <location>
        <begin position="37"/>
        <end position="56"/>
    </location>
</feature>
<feature type="transmembrane region" description="Helical" evidence="2">
    <location>
        <begin position="365"/>
        <end position="384"/>
    </location>
</feature>
<sequence length="986" mass="111784">MARDAHVHLTALCAVVSFLWISYNFERHSLVEWPRLSSVLIFLISGGLTWGSSYLAKWLPGADGRFDESKAALKGTFEPSVPARPRRYYVPLLVFMVFLRLEVFHQVTAQLQCSTPGVQSLLCTLLVFYDIYYCRRPLPPPERPLEPWDSAWEDVKRWLNGAHVTMLLSALILGYGTFLAVDQEPPSTFFCSTLLDSRVLTLALQLLGLFLDAAIAIILHRILSWTKTTKLRLRTLGVIQALTGVFIKVFQILASPFISTDEGYPTSIRGLDSLYFFDIFIDSFTFTALIGSLAILVCETSPSVPASVIIFISGMSAAYQNVTRIGQWQIHSKFAAILPLYFIASGFGSLLYTANIRSVLFVRRVVIVVVLPFFLFGMTLYGALKSDTVKGHPLEREIYNARVNGDRWLRQASTSDSLRIAAEVYQERHYGRLPPPNFDKWYEFAKERKSVIIDHFEQMESDILPFWGMKPETIRKAYDERIPKEPRMAMVTIQDKKAIHNYMWDDENKRMLDAMIDMIHGFVEHLSDMKIPINLADQPRVLTPWTDLIRYTEAGRNSSKKFKLLSSRSEESAGGPPPEPPKPDAAPEGQKQEEPPKQEGPKKEIQPPAQNQPAEPQLGLPPAAPQSNAMAYASTKAFRELEASVCPADSPGRSGLHWNIRDFCSDCVKFHSEDQFIFSWAESKALCDQQDITRLHSFHLSAPKIDPIQELIPVFGRSKADGFNDILIPLMPPEDEGGDLNKPFRQRKDELYWRGAIGDRPISDEALRGSHKNRLVHLVNNATVVDEVTMLLVAPAQKNYFAYEAVRAAEANGILPFNVGIAEYECQGPACDVARAELGQVPADVDPLEHRYVFLLDEDSTPPRDFLRTIRSAGSVPFLTSVFGEWYSERLIPWLHFVPIDMRYHALHSTLAYFVGLNGKGKVNGRVIETESRWEDGEWIATQGKRWAEQAIRREDMEIYLFRLLLEWGRVVRDDRDSIGFRMDKA</sequence>
<name>A0AAD9YHN5_COLKA</name>
<dbReference type="AlphaFoldDB" id="A0AAD9YHN5"/>
<evidence type="ECO:0000256" key="2">
    <source>
        <dbReference type="SAM" id="Phobius"/>
    </source>
</evidence>
<dbReference type="EMBL" id="VYYT01000165">
    <property type="protein sequence ID" value="KAK2761060.1"/>
    <property type="molecule type" value="Genomic_DNA"/>
</dbReference>
<reference evidence="3" key="1">
    <citation type="submission" date="2023-02" db="EMBL/GenBank/DDBJ databases">
        <title>Colletotrichum kahawae CIFC_Que2 genome sequencing and assembly.</title>
        <authorList>
            <person name="Baroncelli R."/>
        </authorList>
    </citation>
    <scope>NUCLEOTIDE SEQUENCE</scope>
    <source>
        <strain evidence="3">CIFC_Que2</strain>
    </source>
</reference>
<feature type="transmembrane region" description="Helical" evidence="2">
    <location>
        <begin position="199"/>
        <end position="223"/>
    </location>
</feature>
<dbReference type="PANTHER" id="PTHR12203:SF35">
    <property type="entry name" value="PROTEIN O-GLUCOSYLTRANSFERASE 1"/>
    <property type="match status" value="1"/>
</dbReference>
<feature type="compositionally biased region" description="Basic and acidic residues" evidence="1">
    <location>
        <begin position="590"/>
        <end position="605"/>
    </location>
</feature>
<evidence type="ECO:0000313" key="3">
    <source>
        <dbReference type="EMBL" id="KAK2761060.1"/>
    </source>
</evidence>
<feature type="transmembrane region" description="Helical" evidence="2">
    <location>
        <begin position="7"/>
        <end position="25"/>
    </location>
</feature>
<evidence type="ECO:0000313" key="4">
    <source>
        <dbReference type="Proteomes" id="UP001281614"/>
    </source>
</evidence>
<dbReference type="Proteomes" id="UP001281614">
    <property type="component" value="Unassembled WGS sequence"/>
</dbReference>
<keyword evidence="4" id="KW-1185">Reference proteome</keyword>
<gene>
    <name evidence="3" type="ORF">CKAH01_16404</name>
</gene>
<feature type="transmembrane region" description="Helical" evidence="2">
    <location>
        <begin position="334"/>
        <end position="353"/>
    </location>
</feature>
<organism evidence="3 4">
    <name type="scientific">Colletotrichum kahawae</name>
    <name type="common">Coffee berry disease fungus</name>
    <dbReference type="NCBI Taxonomy" id="34407"/>
    <lineage>
        <taxon>Eukaryota</taxon>
        <taxon>Fungi</taxon>
        <taxon>Dikarya</taxon>
        <taxon>Ascomycota</taxon>
        <taxon>Pezizomycotina</taxon>
        <taxon>Sordariomycetes</taxon>
        <taxon>Hypocreomycetidae</taxon>
        <taxon>Glomerellales</taxon>
        <taxon>Glomerellaceae</taxon>
        <taxon>Colletotrichum</taxon>
        <taxon>Colletotrichum gloeosporioides species complex</taxon>
    </lineage>
</organism>
<keyword evidence="2" id="KW-1133">Transmembrane helix</keyword>
<comment type="caution">
    <text evidence="3">The sequence shown here is derived from an EMBL/GenBank/DDBJ whole genome shotgun (WGS) entry which is preliminary data.</text>
</comment>
<evidence type="ECO:0000256" key="1">
    <source>
        <dbReference type="SAM" id="MobiDB-lite"/>
    </source>
</evidence>
<feature type="transmembrane region" description="Helical" evidence="2">
    <location>
        <begin position="235"/>
        <end position="254"/>
    </location>
</feature>